<name>A0A4Y2WNP8_ARAVE</name>
<protein>
    <submittedName>
        <fullName evidence="1">Uncharacterized protein</fullName>
    </submittedName>
</protein>
<proteinExistence type="predicted"/>
<evidence type="ECO:0000313" key="1">
    <source>
        <dbReference type="EMBL" id="GBO37882.1"/>
    </source>
</evidence>
<dbReference type="AlphaFoldDB" id="A0A4Y2WNP8"/>
<dbReference type="EMBL" id="BGPR01062470">
    <property type="protein sequence ID" value="GBO37882.1"/>
    <property type="molecule type" value="Genomic_DNA"/>
</dbReference>
<evidence type="ECO:0000313" key="2">
    <source>
        <dbReference type="Proteomes" id="UP000499080"/>
    </source>
</evidence>
<dbReference type="Proteomes" id="UP000499080">
    <property type="component" value="Unassembled WGS sequence"/>
</dbReference>
<reference evidence="1 2" key="1">
    <citation type="journal article" date="2019" name="Sci. Rep.">
        <title>Orb-weaving spider Araneus ventricosus genome elucidates the spidroin gene catalogue.</title>
        <authorList>
            <person name="Kono N."/>
            <person name="Nakamura H."/>
            <person name="Ohtoshi R."/>
            <person name="Moran D.A.P."/>
            <person name="Shinohara A."/>
            <person name="Yoshida Y."/>
            <person name="Fujiwara M."/>
            <person name="Mori M."/>
            <person name="Tomita M."/>
            <person name="Arakawa K."/>
        </authorList>
    </citation>
    <scope>NUCLEOTIDE SEQUENCE [LARGE SCALE GENOMIC DNA]</scope>
</reference>
<keyword evidence="2" id="KW-1185">Reference proteome</keyword>
<comment type="caution">
    <text evidence="1">The sequence shown here is derived from an EMBL/GenBank/DDBJ whole genome shotgun (WGS) entry which is preliminary data.</text>
</comment>
<accession>A0A4Y2WNP8</accession>
<organism evidence="1 2">
    <name type="scientific">Araneus ventricosus</name>
    <name type="common">Orbweaver spider</name>
    <name type="synonym">Epeira ventricosa</name>
    <dbReference type="NCBI Taxonomy" id="182803"/>
    <lineage>
        <taxon>Eukaryota</taxon>
        <taxon>Metazoa</taxon>
        <taxon>Ecdysozoa</taxon>
        <taxon>Arthropoda</taxon>
        <taxon>Chelicerata</taxon>
        <taxon>Arachnida</taxon>
        <taxon>Araneae</taxon>
        <taxon>Araneomorphae</taxon>
        <taxon>Entelegynae</taxon>
        <taxon>Araneoidea</taxon>
        <taxon>Araneidae</taxon>
        <taxon>Araneus</taxon>
    </lineage>
</organism>
<gene>
    <name evidence="1" type="ORF">AVEN_158478_1</name>
</gene>
<sequence length="71" mass="8085">MLARPISENLLGPMEGSFGWGRSSNSPVYWRHRVCFSCVLVEDNKRLVLQISLRGMLYRTTCQDVLGLILT</sequence>